<accession>A0ABQ1J5G1</accession>
<feature type="transmembrane region" description="Helical" evidence="6">
    <location>
        <begin position="116"/>
        <end position="138"/>
    </location>
</feature>
<evidence type="ECO:0000256" key="6">
    <source>
        <dbReference type="SAM" id="Phobius"/>
    </source>
</evidence>
<keyword evidence="5 6" id="KW-0472">Membrane</keyword>
<comment type="subcellular location">
    <subcellularLocation>
        <location evidence="1">Cell membrane</location>
        <topology evidence="1">Multi-pass membrane protein</topology>
    </subcellularLocation>
</comment>
<reference evidence="8" key="1">
    <citation type="journal article" date="2019" name="Int. J. Syst. Evol. Microbiol.">
        <title>The Global Catalogue of Microorganisms (GCM) 10K type strain sequencing project: providing services to taxonomists for standard genome sequencing and annotation.</title>
        <authorList>
            <consortium name="The Broad Institute Genomics Platform"/>
            <consortium name="The Broad Institute Genome Sequencing Center for Infectious Disease"/>
            <person name="Wu L."/>
            <person name="Ma J."/>
        </authorList>
    </citation>
    <scope>NUCLEOTIDE SEQUENCE [LARGE SCALE GENOMIC DNA]</scope>
    <source>
        <strain evidence="8">CGMCC 1.15339</strain>
    </source>
</reference>
<evidence type="ECO:0000256" key="3">
    <source>
        <dbReference type="ARBA" id="ARBA00022692"/>
    </source>
</evidence>
<dbReference type="PANTHER" id="PTHR30250:SF30">
    <property type="entry name" value="LIPID III FLIPPASE"/>
    <property type="match status" value="1"/>
</dbReference>
<feature type="transmembrane region" description="Helical" evidence="6">
    <location>
        <begin position="44"/>
        <end position="64"/>
    </location>
</feature>
<feature type="transmembrane region" description="Helical" evidence="6">
    <location>
        <begin position="85"/>
        <end position="104"/>
    </location>
</feature>
<dbReference type="CDD" id="cd13125">
    <property type="entry name" value="MATE_like_10"/>
    <property type="match status" value="1"/>
</dbReference>
<protein>
    <submittedName>
        <fullName evidence="7">LPS biosynthesis protein</fullName>
    </submittedName>
</protein>
<evidence type="ECO:0000313" key="8">
    <source>
        <dbReference type="Proteomes" id="UP000617555"/>
    </source>
</evidence>
<gene>
    <name evidence="7" type="ORF">GCM10011607_21490</name>
</gene>
<sequence length="416" mass="46490">MKRLLKVTAMTSMLTLLRMVMGFVIAKFIAVYTGPSGLAMLGQIQSMVVSLNGLINAPAGSGVVRYTSENYRDGYQACAPWWRASIQWILIVSAIVIPIGFVFSEYLSNQLFQDPSFNWLIVITVCLLPLAALGTICNSVINGQQQYRRYVSLGMVSVVVSSCLMVLLIITANIEGALFATAIQSGLIGLIMLLLNFKQPWFKFQYWWGKTDLITRKSIGGYMLMAITSALTVPVSLILVRNMVIDQLGWEAAGYWQAVWRISDVYITVITMALSTYYLPKLSSLVGVECILKEVRKTVSVIIPIVIVLSLIVYFLRDFAIAILFTEEFSAARDLFAIQLTANVIKITGWLYAYPMLSRGATKWYISSEIFFSISIVLLSYLFITGFGLKGIVFASLLNNSIYLFFVMSNIRTFSR</sequence>
<feature type="transmembrane region" description="Helical" evidence="6">
    <location>
        <begin position="218"/>
        <end position="239"/>
    </location>
</feature>
<dbReference type="InterPro" id="IPR044550">
    <property type="entry name" value="WzxE"/>
</dbReference>
<comment type="caution">
    <text evidence="7">The sequence shown here is derived from an EMBL/GenBank/DDBJ whole genome shotgun (WGS) entry which is preliminary data.</text>
</comment>
<evidence type="ECO:0000256" key="4">
    <source>
        <dbReference type="ARBA" id="ARBA00022989"/>
    </source>
</evidence>
<keyword evidence="3 6" id="KW-0812">Transmembrane</keyword>
<dbReference type="EMBL" id="BMII01000016">
    <property type="protein sequence ID" value="GGB60507.1"/>
    <property type="molecule type" value="Genomic_DNA"/>
</dbReference>
<dbReference type="Proteomes" id="UP000617555">
    <property type="component" value="Unassembled WGS sequence"/>
</dbReference>
<feature type="transmembrane region" description="Helical" evidence="6">
    <location>
        <begin position="12"/>
        <end position="32"/>
    </location>
</feature>
<organism evidence="7 8">
    <name type="scientific">Shewanella inventionis</name>
    <dbReference type="NCBI Taxonomy" id="1738770"/>
    <lineage>
        <taxon>Bacteria</taxon>
        <taxon>Pseudomonadati</taxon>
        <taxon>Pseudomonadota</taxon>
        <taxon>Gammaproteobacteria</taxon>
        <taxon>Alteromonadales</taxon>
        <taxon>Shewanellaceae</taxon>
        <taxon>Shewanella</taxon>
    </lineage>
</organism>
<evidence type="ECO:0000313" key="7">
    <source>
        <dbReference type="EMBL" id="GGB60507.1"/>
    </source>
</evidence>
<keyword evidence="8" id="KW-1185">Reference proteome</keyword>
<keyword evidence="2" id="KW-1003">Cell membrane</keyword>
<evidence type="ECO:0000256" key="2">
    <source>
        <dbReference type="ARBA" id="ARBA00022475"/>
    </source>
</evidence>
<feature type="transmembrane region" description="Helical" evidence="6">
    <location>
        <begin position="366"/>
        <end position="385"/>
    </location>
</feature>
<feature type="transmembrane region" description="Helical" evidence="6">
    <location>
        <begin position="176"/>
        <end position="197"/>
    </location>
</feature>
<feature type="transmembrane region" description="Helical" evidence="6">
    <location>
        <begin position="259"/>
        <end position="279"/>
    </location>
</feature>
<name>A0ABQ1J5G1_9GAMM</name>
<feature type="transmembrane region" description="Helical" evidence="6">
    <location>
        <begin position="391"/>
        <end position="411"/>
    </location>
</feature>
<feature type="transmembrane region" description="Helical" evidence="6">
    <location>
        <begin position="150"/>
        <end position="170"/>
    </location>
</feature>
<feature type="transmembrane region" description="Helical" evidence="6">
    <location>
        <begin position="336"/>
        <end position="354"/>
    </location>
</feature>
<dbReference type="InterPro" id="IPR050833">
    <property type="entry name" value="Poly_Biosynth_Transport"/>
</dbReference>
<dbReference type="PANTHER" id="PTHR30250">
    <property type="entry name" value="PST FAMILY PREDICTED COLANIC ACID TRANSPORTER"/>
    <property type="match status" value="1"/>
</dbReference>
<evidence type="ECO:0000256" key="1">
    <source>
        <dbReference type="ARBA" id="ARBA00004651"/>
    </source>
</evidence>
<evidence type="ECO:0000256" key="5">
    <source>
        <dbReference type="ARBA" id="ARBA00023136"/>
    </source>
</evidence>
<keyword evidence="4 6" id="KW-1133">Transmembrane helix</keyword>
<proteinExistence type="predicted"/>
<feature type="transmembrane region" description="Helical" evidence="6">
    <location>
        <begin position="299"/>
        <end position="316"/>
    </location>
</feature>